<keyword evidence="1" id="KW-0472">Membrane</keyword>
<protein>
    <submittedName>
        <fullName evidence="2">Uncharacterized protein</fullName>
    </submittedName>
</protein>
<comment type="caution">
    <text evidence="2">The sequence shown here is derived from an EMBL/GenBank/DDBJ whole genome shotgun (WGS) entry which is preliminary data.</text>
</comment>
<feature type="transmembrane region" description="Helical" evidence="1">
    <location>
        <begin position="57"/>
        <end position="77"/>
    </location>
</feature>
<organism evidence="2 3">
    <name type="scientific">Trichostrongylus colubriformis</name>
    <name type="common">Black scour worm</name>
    <dbReference type="NCBI Taxonomy" id="6319"/>
    <lineage>
        <taxon>Eukaryota</taxon>
        <taxon>Metazoa</taxon>
        <taxon>Ecdysozoa</taxon>
        <taxon>Nematoda</taxon>
        <taxon>Chromadorea</taxon>
        <taxon>Rhabditida</taxon>
        <taxon>Rhabditina</taxon>
        <taxon>Rhabditomorpha</taxon>
        <taxon>Strongyloidea</taxon>
        <taxon>Trichostrongylidae</taxon>
        <taxon>Trichostrongylus</taxon>
    </lineage>
</organism>
<proteinExistence type="predicted"/>
<evidence type="ECO:0000313" key="2">
    <source>
        <dbReference type="EMBL" id="KAK5965622.1"/>
    </source>
</evidence>
<keyword evidence="1" id="KW-1133">Transmembrane helix</keyword>
<evidence type="ECO:0000313" key="3">
    <source>
        <dbReference type="Proteomes" id="UP001331761"/>
    </source>
</evidence>
<sequence>MLEADIKNAILVEEFAVMVIHLEMVDVDLYLVLGLLVYVSATVSGSAMVIRPALEIILFFPISLFGMSTNMMYLIVIRPFRKSAALFIKRVFTAIAVSFFGTPIRRKATNAASISVSDISCTRETSRTKSTLF</sequence>
<accession>A0AAN8F121</accession>
<gene>
    <name evidence="2" type="ORF">GCK32_001279</name>
</gene>
<evidence type="ECO:0000256" key="1">
    <source>
        <dbReference type="SAM" id="Phobius"/>
    </source>
</evidence>
<reference evidence="2 3" key="1">
    <citation type="submission" date="2019-10" db="EMBL/GenBank/DDBJ databases">
        <title>Assembly and Annotation for the nematode Trichostrongylus colubriformis.</title>
        <authorList>
            <person name="Martin J."/>
        </authorList>
    </citation>
    <scope>NUCLEOTIDE SEQUENCE [LARGE SCALE GENOMIC DNA]</scope>
    <source>
        <strain evidence="2">G859</strain>
        <tissue evidence="2">Whole worm</tissue>
    </source>
</reference>
<name>A0AAN8F121_TRICO</name>
<feature type="transmembrane region" description="Helical" evidence="1">
    <location>
        <begin position="29"/>
        <end position="50"/>
    </location>
</feature>
<keyword evidence="3" id="KW-1185">Reference proteome</keyword>
<dbReference type="EMBL" id="WIXE01024410">
    <property type="protein sequence ID" value="KAK5965622.1"/>
    <property type="molecule type" value="Genomic_DNA"/>
</dbReference>
<dbReference type="Proteomes" id="UP001331761">
    <property type="component" value="Unassembled WGS sequence"/>
</dbReference>
<keyword evidence="1" id="KW-0812">Transmembrane</keyword>
<dbReference type="AlphaFoldDB" id="A0AAN8F121"/>